<keyword evidence="1" id="KW-0548">Nucleotidyltransferase</keyword>
<dbReference type="AlphaFoldDB" id="A0A923NN30"/>
<accession>A0A923NN30</accession>
<dbReference type="PANTHER" id="PTHR21485:SF6">
    <property type="entry name" value="N-ACYLNEURAMINATE CYTIDYLYLTRANSFERASE-RELATED"/>
    <property type="match status" value="1"/>
</dbReference>
<comment type="caution">
    <text evidence="1">The sequence shown here is derived from an EMBL/GenBank/DDBJ whole genome shotgun (WGS) entry which is preliminary data.</text>
</comment>
<dbReference type="GO" id="GO:0008781">
    <property type="term" value="F:N-acylneuraminate cytidylyltransferase activity"/>
    <property type="evidence" value="ECO:0007669"/>
    <property type="project" value="TreeGrafter"/>
</dbReference>
<name>A0A923NN30_9FIRM</name>
<dbReference type="RefSeq" id="WP_187304179.1">
    <property type="nucleotide sequence ID" value="NZ_JACRYT010000025.1"/>
</dbReference>
<dbReference type="PANTHER" id="PTHR21485">
    <property type="entry name" value="HAD SUPERFAMILY MEMBERS CMAS AND KDSC"/>
    <property type="match status" value="1"/>
</dbReference>
<evidence type="ECO:0000313" key="2">
    <source>
        <dbReference type="Proteomes" id="UP000602647"/>
    </source>
</evidence>
<reference evidence="1" key="1">
    <citation type="submission" date="2020-08" db="EMBL/GenBank/DDBJ databases">
        <title>Genome public.</title>
        <authorList>
            <person name="Liu C."/>
            <person name="Sun Q."/>
        </authorList>
    </citation>
    <scope>NUCLEOTIDE SEQUENCE</scope>
    <source>
        <strain evidence="1">BX12</strain>
    </source>
</reference>
<sequence length="227" mass="25684">MKNIAIIPARSGSKGLKDKNIKLLNGKPLMWYSIQAALKSNCFDEVMVSTDSEKYANIARCSGASVPFLRSNEQSSDMARSWSVVNEVLNKYIENGQKFDTICLLQPTSPLRTASNIAEGYDMLEEKRADAITGVCEVTHSPLWAMVLPEDGSLTSFRKKFTDAPRQKMDRYYRINGALYIRKISYKEGSIDILEKKEYAYIMSRNVSIDIDTIEDFEYAAFLLKGQ</sequence>
<organism evidence="1 2">
    <name type="scientific">Zhenpiania hominis</name>
    <dbReference type="NCBI Taxonomy" id="2763644"/>
    <lineage>
        <taxon>Bacteria</taxon>
        <taxon>Bacillati</taxon>
        <taxon>Bacillota</taxon>
        <taxon>Clostridia</taxon>
        <taxon>Peptostreptococcales</taxon>
        <taxon>Anaerovoracaceae</taxon>
        <taxon>Zhenpiania</taxon>
    </lineage>
</organism>
<dbReference type="CDD" id="cd02513">
    <property type="entry name" value="CMP-NeuAc_Synthase"/>
    <property type="match status" value="1"/>
</dbReference>
<proteinExistence type="predicted"/>
<keyword evidence="2" id="KW-1185">Reference proteome</keyword>
<dbReference type="EMBL" id="JACRYT010000025">
    <property type="protein sequence ID" value="MBC6681082.1"/>
    <property type="molecule type" value="Genomic_DNA"/>
</dbReference>
<keyword evidence="1" id="KW-0808">Transferase</keyword>
<dbReference type="SUPFAM" id="SSF53448">
    <property type="entry name" value="Nucleotide-diphospho-sugar transferases"/>
    <property type="match status" value="1"/>
</dbReference>
<dbReference type="InterPro" id="IPR029044">
    <property type="entry name" value="Nucleotide-diphossugar_trans"/>
</dbReference>
<evidence type="ECO:0000313" key="1">
    <source>
        <dbReference type="EMBL" id="MBC6681082.1"/>
    </source>
</evidence>
<dbReference type="Pfam" id="PF02348">
    <property type="entry name" value="CTP_transf_3"/>
    <property type="match status" value="1"/>
</dbReference>
<dbReference type="Proteomes" id="UP000602647">
    <property type="component" value="Unassembled WGS sequence"/>
</dbReference>
<protein>
    <submittedName>
        <fullName evidence="1">Acylneuraminate cytidylyltransferase family protein</fullName>
    </submittedName>
</protein>
<dbReference type="Gene3D" id="3.90.550.10">
    <property type="entry name" value="Spore Coat Polysaccharide Biosynthesis Protein SpsA, Chain A"/>
    <property type="match status" value="1"/>
</dbReference>
<dbReference type="InterPro" id="IPR003329">
    <property type="entry name" value="Cytidylyl_trans"/>
</dbReference>
<gene>
    <name evidence="1" type="ORF">H9L42_14765</name>
</gene>
<dbReference type="InterPro" id="IPR050793">
    <property type="entry name" value="CMP-NeuNAc_synthase"/>
</dbReference>